<name>A0A841SV84_9BACL</name>
<comment type="caution">
    <text evidence="3">The sequence shown here is derived from an EMBL/GenBank/DDBJ whole genome shotgun (WGS) entry which is preliminary data.</text>
</comment>
<reference evidence="3 4" key="1">
    <citation type="submission" date="2020-08" db="EMBL/GenBank/DDBJ databases">
        <title>Cohnella phylogeny.</title>
        <authorList>
            <person name="Dunlap C."/>
        </authorList>
    </citation>
    <scope>NUCLEOTIDE SEQUENCE [LARGE SCALE GENOMIC DNA]</scope>
    <source>
        <strain evidence="3 4">DSM 25241</strain>
    </source>
</reference>
<feature type="domain" description="Glycosyl transferase family 1" evidence="1">
    <location>
        <begin position="189"/>
        <end position="353"/>
    </location>
</feature>
<evidence type="ECO:0000259" key="2">
    <source>
        <dbReference type="Pfam" id="PF13439"/>
    </source>
</evidence>
<keyword evidence="3" id="KW-0808">Transferase</keyword>
<dbReference type="Pfam" id="PF13439">
    <property type="entry name" value="Glyco_transf_4"/>
    <property type="match status" value="1"/>
</dbReference>
<dbReference type="PANTHER" id="PTHR45947">
    <property type="entry name" value="SULFOQUINOVOSYL TRANSFERASE SQD2"/>
    <property type="match status" value="1"/>
</dbReference>
<dbReference type="EMBL" id="JACJVQ010000002">
    <property type="protein sequence ID" value="MBB6632601.1"/>
    <property type="molecule type" value="Genomic_DNA"/>
</dbReference>
<evidence type="ECO:0000313" key="4">
    <source>
        <dbReference type="Proteomes" id="UP000535838"/>
    </source>
</evidence>
<gene>
    <name evidence="3" type="ORF">H7B67_00495</name>
</gene>
<dbReference type="SUPFAM" id="SSF53756">
    <property type="entry name" value="UDP-Glycosyltransferase/glycogen phosphorylase"/>
    <property type="match status" value="1"/>
</dbReference>
<dbReference type="InterPro" id="IPR050194">
    <property type="entry name" value="Glycosyltransferase_grp1"/>
</dbReference>
<sequence length="379" mass="42915">MYRVAFVTPGAYPVPSPRGGSVERVVEKIVPLLQPAIEARIYGRKGLGLHSRGKLNGVVCERFPMKSRAGYWNRVIAGLRSYRPELIQVENRPKMVLRMRREFPRANIWLNLHSNTFLIKPYLRDNQTLIASVRAADRIIVNSCFLKDFVVRKAPQAAGKIGVVYPGVDPSRFFWPNGAAERELRGWRDRRIVLYVGRLIPLKGVHHLLAALPELIKRVPNVLVVIVGSPFYGSARTTEYSRKLRRMAKPFSSHVHFHHYVPYGEVPLWYSMADVSVVPSTRREAFGLVNVEAMAAGLPVVATRIGGIPEIVQDGTTGFLIDAKNAPAELADRLALLLNHEEIRLELGRRGQERVRQQFTWEHSAASWLQEWHAFLAGR</sequence>
<feature type="domain" description="Glycosyltransferase subfamily 4-like N-terminal" evidence="2">
    <location>
        <begin position="68"/>
        <end position="172"/>
    </location>
</feature>
<dbReference type="Gene3D" id="3.40.50.2000">
    <property type="entry name" value="Glycogen Phosphorylase B"/>
    <property type="match status" value="2"/>
</dbReference>
<protein>
    <submittedName>
        <fullName evidence="3">Glycosyltransferase family 4 protein</fullName>
    </submittedName>
</protein>
<dbReference type="GO" id="GO:0016757">
    <property type="term" value="F:glycosyltransferase activity"/>
    <property type="evidence" value="ECO:0007669"/>
    <property type="project" value="InterPro"/>
</dbReference>
<keyword evidence="4" id="KW-1185">Reference proteome</keyword>
<dbReference type="Proteomes" id="UP000535838">
    <property type="component" value="Unassembled WGS sequence"/>
</dbReference>
<accession>A0A841SV84</accession>
<dbReference type="RefSeq" id="WP_185117848.1">
    <property type="nucleotide sequence ID" value="NZ_JACJVQ010000002.1"/>
</dbReference>
<dbReference type="AlphaFoldDB" id="A0A841SV84"/>
<dbReference type="Pfam" id="PF00534">
    <property type="entry name" value="Glycos_transf_1"/>
    <property type="match status" value="1"/>
</dbReference>
<organism evidence="3 4">
    <name type="scientific">Cohnella thailandensis</name>
    <dbReference type="NCBI Taxonomy" id="557557"/>
    <lineage>
        <taxon>Bacteria</taxon>
        <taxon>Bacillati</taxon>
        <taxon>Bacillota</taxon>
        <taxon>Bacilli</taxon>
        <taxon>Bacillales</taxon>
        <taxon>Paenibacillaceae</taxon>
        <taxon>Cohnella</taxon>
    </lineage>
</organism>
<dbReference type="InterPro" id="IPR028098">
    <property type="entry name" value="Glyco_trans_4-like_N"/>
</dbReference>
<evidence type="ECO:0000313" key="3">
    <source>
        <dbReference type="EMBL" id="MBB6632601.1"/>
    </source>
</evidence>
<evidence type="ECO:0000259" key="1">
    <source>
        <dbReference type="Pfam" id="PF00534"/>
    </source>
</evidence>
<dbReference type="CDD" id="cd03801">
    <property type="entry name" value="GT4_PimA-like"/>
    <property type="match status" value="1"/>
</dbReference>
<dbReference type="PANTHER" id="PTHR45947:SF3">
    <property type="entry name" value="SULFOQUINOVOSYL TRANSFERASE SQD2"/>
    <property type="match status" value="1"/>
</dbReference>
<proteinExistence type="predicted"/>
<dbReference type="InterPro" id="IPR001296">
    <property type="entry name" value="Glyco_trans_1"/>
</dbReference>